<dbReference type="InterPro" id="IPR039218">
    <property type="entry name" value="REM_fam"/>
</dbReference>
<evidence type="ECO:0000256" key="1">
    <source>
        <dbReference type="ARBA" id="ARBA00004123"/>
    </source>
</evidence>
<dbReference type="PANTHER" id="PTHR31674">
    <property type="entry name" value="B3 DOMAIN-CONTAINING PROTEIN REM-LIKE 3-RELATED"/>
    <property type="match status" value="1"/>
</dbReference>
<evidence type="ECO:0000256" key="3">
    <source>
        <dbReference type="ARBA" id="ARBA00023015"/>
    </source>
</evidence>
<evidence type="ECO:0000313" key="9">
    <source>
        <dbReference type="Proteomes" id="UP000006882"/>
    </source>
</evidence>
<dbReference type="PANTHER" id="PTHR31674:SF62">
    <property type="entry name" value="B3 DOMAIN-CONTAINING PROTEIN REM14-RELATED"/>
    <property type="match status" value="1"/>
</dbReference>
<dbReference type="SUPFAM" id="SSF101936">
    <property type="entry name" value="DNA-binding pseudobarrel domain"/>
    <property type="match status" value="2"/>
</dbReference>
<dbReference type="AlphaFoldDB" id="A0A251PM71"/>
<evidence type="ECO:0000256" key="6">
    <source>
        <dbReference type="ARBA" id="ARBA00023242"/>
    </source>
</evidence>
<name>A0A251PM71_PRUPE</name>
<gene>
    <name evidence="8" type="ORF">PRUPE_4G178300</name>
</gene>
<sequence length="301" mass="34207">MARKLMKRSVKKKSFFKILLGDFSKHLRIPPAFIKNFNGGSLGKCSLRGPSGKGRAVELEERENGLFFSKGWQGFVKDHHLEVGNFLVFRYDGESKFKVTIYDRSACEKDVEVAERGIGSSDSIESKGNQVRVKEEIIDLETENYNEDYENKTSIANRRNCNAMSGKKPTTDYVEETTSESISFKSDHRCFMETMKRHYRYCMMIPKKLAIAEGLNSARNVTLRDPNGRLWLVKLVIRPKSSCKRVEFTTGWGECCQANQISVGDTMVFEFVKQSAIKLHIFGEVNGKRCPVVLDAPNGEN</sequence>
<evidence type="ECO:0000313" key="8">
    <source>
        <dbReference type="EMBL" id="ONI12668.1"/>
    </source>
</evidence>
<proteinExistence type="predicted"/>
<dbReference type="SMART" id="SM01019">
    <property type="entry name" value="B3"/>
    <property type="match status" value="2"/>
</dbReference>
<comment type="subcellular location">
    <subcellularLocation>
        <location evidence="1">Nucleus</location>
    </subcellularLocation>
</comment>
<evidence type="ECO:0000256" key="5">
    <source>
        <dbReference type="ARBA" id="ARBA00023163"/>
    </source>
</evidence>
<organism evidence="8 9">
    <name type="scientific">Prunus persica</name>
    <name type="common">Peach</name>
    <name type="synonym">Amygdalus persica</name>
    <dbReference type="NCBI Taxonomy" id="3760"/>
    <lineage>
        <taxon>Eukaryota</taxon>
        <taxon>Viridiplantae</taxon>
        <taxon>Streptophyta</taxon>
        <taxon>Embryophyta</taxon>
        <taxon>Tracheophyta</taxon>
        <taxon>Spermatophyta</taxon>
        <taxon>Magnoliopsida</taxon>
        <taxon>eudicotyledons</taxon>
        <taxon>Gunneridae</taxon>
        <taxon>Pentapetalae</taxon>
        <taxon>rosids</taxon>
        <taxon>fabids</taxon>
        <taxon>Rosales</taxon>
        <taxon>Rosaceae</taxon>
        <taxon>Amygdaloideae</taxon>
        <taxon>Amygdaleae</taxon>
        <taxon>Prunus</taxon>
    </lineage>
</organism>
<keyword evidence="6" id="KW-0539">Nucleus</keyword>
<keyword evidence="4" id="KW-0238">DNA-binding</keyword>
<keyword evidence="9" id="KW-1185">Reference proteome</keyword>
<feature type="domain" description="TF-B3" evidence="7">
    <location>
        <begin position="12"/>
        <end position="105"/>
    </location>
</feature>
<dbReference type="Pfam" id="PF02362">
    <property type="entry name" value="B3"/>
    <property type="match status" value="2"/>
</dbReference>
<dbReference type="OrthoDB" id="1840387at2759"/>
<dbReference type="PROSITE" id="PS50863">
    <property type="entry name" value="B3"/>
    <property type="match status" value="2"/>
</dbReference>
<dbReference type="GO" id="GO:0005634">
    <property type="term" value="C:nucleus"/>
    <property type="evidence" value="ECO:0007669"/>
    <property type="project" value="UniProtKB-SubCell"/>
</dbReference>
<dbReference type="EMBL" id="CM007654">
    <property type="protein sequence ID" value="ONI12668.1"/>
    <property type="molecule type" value="Genomic_DNA"/>
</dbReference>
<keyword evidence="3" id="KW-0805">Transcription regulation</keyword>
<keyword evidence="5" id="KW-0804">Transcription</keyword>
<dbReference type="Gramene" id="ONI12668">
    <property type="protein sequence ID" value="ONI12668"/>
    <property type="gene ID" value="PRUPE_4G178300"/>
</dbReference>
<evidence type="ECO:0000259" key="7">
    <source>
        <dbReference type="PROSITE" id="PS50863"/>
    </source>
</evidence>
<evidence type="ECO:0000256" key="2">
    <source>
        <dbReference type="ARBA" id="ARBA00022737"/>
    </source>
</evidence>
<accession>A0A251PM71</accession>
<evidence type="ECO:0000256" key="4">
    <source>
        <dbReference type="ARBA" id="ARBA00023125"/>
    </source>
</evidence>
<dbReference type="Proteomes" id="UP000006882">
    <property type="component" value="Chromosome G4"/>
</dbReference>
<reference evidence="8 9" key="1">
    <citation type="journal article" date="2013" name="Nat. Genet.">
        <title>The high-quality draft genome of peach (Prunus persica) identifies unique patterns of genetic diversity, domestication and genome evolution.</title>
        <authorList>
            <consortium name="International Peach Genome Initiative"/>
            <person name="Verde I."/>
            <person name="Abbott A.G."/>
            <person name="Scalabrin S."/>
            <person name="Jung S."/>
            <person name="Shu S."/>
            <person name="Marroni F."/>
            <person name="Zhebentyayeva T."/>
            <person name="Dettori M.T."/>
            <person name="Grimwood J."/>
            <person name="Cattonaro F."/>
            <person name="Zuccolo A."/>
            <person name="Rossini L."/>
            <person name="Jenkins J."/>
            <person name="Vendramin E."/>
            <person name="Meisel L.A."/>
            <person name="Decroocq V."/>
            <person name="Sosinski B."/>
            <person name="Prochnik S."/>
            <person name="Mitros T."/>
            <person name="Policriti A."/>
            <person name="Cipriani G."/>
            <person name="Dondini L."/>
            <person name="Ficklin S."/>
            <person name="Goodstein D.M."/>
            <person name="Xuan P."/>
            <person name="Del Fabbro C."/>
            <person name="Aramini V."/>
            <person name="Copetti D."/>
            <person name="Gonzalez S."/>
            <person name="Horner D.S."/>
            <person name="Falchi R."/>
            <person name="Lucas S."/>
            <person name="Mica E."/>
            <person name="Maldonado J."/>
            <person name="Lazzari B."/>
            <person name="Bielenberg D."/>
            <person name="Pirona R."/>
            <person name="Miculan M."/>
            <person name="Barakat A."/>
            <person name="Testolin R."/>
            <person name="Stella A."/>
            <person name="Tartarini S."/>
            <person name="Tonutti P."/>
            <person name="Arus P."/>
            <person name="Orellana A."/>
            <person name="Wells C."/>
            <person name="Main D."/>
            <person name="Vizzotto G."/>
            <person name="Silva H."/>
            <person name="Salamini F."/>
            <person name="Schmutz J."/>
            <person name="Morgante M."/>
            <person name="Rokhsar D.S."/>
        </authorList>
    </citation>
    <scope>NUCLEOTIDE SEQUENCE [LARGE SCALE GENOMIC DNA]</scope>
    <source>
        <strain evidence="9">cv. Nemared</strain>
    </source>
</reference>
<dbReference type="STRING" id="3760.A0A251PM71"/>
<feature type="domain" description="TF-B3" evidence="7">
    <location>
        <begin position="188"/>
        <end position="285"/>
    </location>
</feature>
<dbReference type="Gene3D" id="2.40.330.10">
    <property type="entry name" value="DNA-binding pseudobarrel domain"/>
    <property type="match status" value="2"/>
</dbReference>
<dbReference type="SMR" id="A0A251PM71"/>
<protein>
    <recommendedName>
        <fullName evidence="7">TF-B3 domain-containing protein</fullName>
    </recommendedName>
</protein>
<dbReference type="InterPro" id="IPR003340">
    <property type="entry name" value="B3_DNA-bd"/>
</dbReference>
<keyword evidence="2" id="KW-0677">Repeat</keyword>
<dbReference type="InterPro" id="IPR015300">
    <property type="entry name" value="DNA-bd_pseudobarrel_sf"/>
</dbReference>
<dbReference type="GO" id="GO:0003677">
    <property type="term" value="F:DNA binding"/>
    <property type="evidence" value="ECO:0007669"/>
    <property type="project" value="UniProtKB-KW"/>
</dbReference>
<dbReference type="CDD" id="cd10017">
    <property type="entry name" value="B3_DNA"/>
    <property type="match status" value="2"/>
</dbReference>